<evidence type="ECO:0000313" key="2">
    <source>
        <dbReference type="Proteomes" id="UP001056120"/>
    </source>
</evidence>
<dbReference type="Proteomes" id="UP001056120">
    <property type="component" value="Linkage Group LG12"/>
</dbReference>
<accession>A0ACB9HFE0</accession>
<protein>
    <submittedName>
        <fullName evidence="1">Uncharacterized protein</fullName>
    </submittedName>
</protein>
<evidence type="ECO:0000313" key="1">
    <source>
        <dbReference type="EMBL" id="KAI3794519.1"/>
    </source>
</evidence>
<dbReference type="EMBL" id="CM042029">
    <property type="protein sequence ID" value="KAI3794519.1"/>
    <property type="molecule type" value="Genomic_DNA"/>
</dbReference>
<reference evidence="2" key="1">
    <citation type="journal article" date="2022" name="Mol. Ecol. Resour.">
        <title>The genomes of chicory, endive, great burdock and yacon provide insights into Asteraceae palaeo-polyploidization history and plant inulin production.</title>
        <authorList>
            <person name="Fan W."/>
            <person name="Wang S."/>
            <person name="Wang H."/>
            <person name="Wang A."/>
            <person name="Jiang F."/>
            <person name="Liu H."/>
            <person name="Zhao H."/>
            <person name="Xu D."/>
            <person name="Zhang Y."/>
        </authorList>
    </citation>
    <scope>NUCLEOTIDE SEQUENCE [LARGE SCALE GENOMIC DNA]</scope>
    <source>
        <strain evidence="2">cv. Yunnan</strain>
    </source>
</reference>
<proteinExistence type="predicted"/>
<keyword evidence="2" id="KW-1185">Reference proteome</keyword>
<sequence length="340" mass="37409">MWIHRSEVVQRWMMKTLEDEERDWGWGSDFSAAVPLYGKNETVSNNVNYTCTSESQLPPFPMETSNKQVVLVTGCSSGGIGNALARSFAASNCLVVATARSISSMADLDDSHDVYFLQELDVLSDQSVREVVSNIIGKFGRIDIVVNNAGVQCIGPLAEIPLSSIEHTFNTNVYGSMRLIQAVVPHMVSRKKGKIVNIGSVTALAPGPWSGVYTASKAALHALTDALRLELKPFGIDVIIIVPGSVKSNIGNSAVASYNKMPEWKIYKKYEAAIKEQAYFSQGPKAIASEEFANKTVAAIMKEDPPSWFSLGQYSTIMAIMYHMPIFVKDFLYRKVMMKS</sequence>
<name>A0ACB9HFE0_9ASTR</name>
<reference evidence="1 2" key="2">
    <citation type="journal article" date="2022" name="Mol. Ecol. Resour.">
        <title>The genomes of chicory, endive, great burdock and yacon provide insights into Asteraceae paleo-polyploidization history and plant inulin production.</title>
        <authorList>
            <person name="Fan W."/>
            <person name="Wang S."/>
            <person name="Wang H."/>
            <person name="Wang A."/>
            <person name="Jiang F."/>
            <person name="Liu H."/>
            <person name="Zhao H."/>
            <person name="Xu D."/>
            <person name="Zhang Y."/>
        </authorList>
    </citation>
    <scope>NUCLEOTIDE SEQUENCE [LARGE SCALE GENOMIC DNA]</scope>
    <source>
        <strain evidence="2">cv. Yunnan</strain>
        <tissue evidence="1">Leaves</tissue>
    </source>
</reference>
<organism evidence="1 2">
    <name type="scientific">Smallanthus sonchifolius</name>
    <dbReference type="NCBI Taxonomy" id="185202"/>
    <lineage>
        <taxon>Eukaryota</taxon>
        <taxon>Viridiplantae</taxon>
        <taxon>Streptophyta</taxon>
        <taxon>Embryophyta</taxon>
        <taxon>Tracheophyta</taxon>
        <taxon>Spermatophyta</taxon>
        <taxon>Magnoliopsida</taxon>
        <taxon>eudicotyledons</taxon>
        <taxon>Gunneridae</taxon>
        <taxon>Pentapetalae</taxon>
        <taxon>asterids</taxon>
        <taxon>campanulids</taxon>
        <taxon>Asterales</taxon>
        <taxon>Asteraceae</taxon>
        <taxon>Asteroideae</taxon>
        <taxon>Heliantheae alliance</taxon>
        <taxon>Millerieae</taxon>
        <taxon>Smallanthus</taxon>
    </lineage>
</organism>
<gene>
    <name evidence="1" type="ORF">L1987_37151</name>
</gene>
<comment type="caution">
    <text evidence="1">The sequence shown here is derived from an EMBL/GenBank/DDBJ whole genome shotgun (WGS) entry which is preliminary data.</text>
</comment>